<dbReference type="PANTHER" id="PTHR43305">
    <property type="entry name" value="FAMILY N-ACETYLTRANSFERASE, PUTATIVE (AFU_ORTHOLOGUE AFUA_2G01380)-RELATED"/>
    <property type="match status" value="1"/>
</dbReference>
<dbReference type="InterPro" id="IPR000182">
    <property type="entry name" value="GNAT_dom"/>
</dbReference>
<evidence type="ECO:0000313" key="3">
    <source>
        <dbReference type="Proteomes" id="UP000475249"/>
    </source>
</evidence>
<evidence type="ECO:0000313" key="2">
    <source>
        <dbReference type="EMBL" id="NAS13337.1"/>
    </source>
</evidence>
<dbReference type="InterPro" id="IPR016181">
    <property type="entry name" value="Acyl_CoA_acyltransferase"/>
</dbReference>
<reference evidence="2 3" key="1">
    <citation type="submission" date="2020-01" db="EMBL/GenBank/DDBJ databases">
        <title>Bacteria diversity of Porities sp.</title>
        <authorList>
            <person name="Wang G."/>
        </authorList>
    </citation>
    <scope>NUCLEOTIDE SEQUENCE [LARGE SCALE GENOMIC DNA]</scope>
    <source>
        <strain evidence="2 3">R33</strain>
    </source>
</reference>
<name>A0A6L9EF17_9FLAO</name>
<dbReference type="CDD" id="cd04301">
    <property type="entry name" value="NAT_SF"/>
    <property type="match status" value="1"/>
</dbReference>
<dbReference type="PANTHER" id="PTHR43305:SF1">
    <property type="entry name" value="FAMILY N-ACETYLTRANSFERASE, PUTATIVE (AFU_ORTHOLOGUE AFUA_2G01380)-RELATED"/>
    <property type="match status" value="1"/>
</dbReference>
<proteinExistence type="predicted"/>
<dbReference type="Gene3D" id="3.40.630.30">
    <property type="match status" value="1"/>
</dbReference>
<keyword evidence="2" id="KW-0808">Transferase</keyword>
<accession>A0A6L9EF17</accession>
<dbReference type="RefSeq" id="WP_161436374.1">
    <property type="nucleotide sequence ID" value="NZ_WXYO01000006.1"/>
</dbReference>
<gene>
    <name evidence="2" type="ORF">GTQ38_15070</name>
</gene>
<dbReference type="EMBL" id="WXYO01000006">
    <property type="protein sequence ID" value="NAS13337.1"/>
    <property type="molecule type" value="Genomic_DNA"/>
</dbReference>
<organism evidence="2 3">
    <name type="scientific">Poritiphilus flavus</name>
    <dbReference type="NCBI Taxonomy" id="2697053"/>
    <lineage>
        <taxon>Bacteria</taxon>
        <taxon>Pseudomonadati</taxon>
        <taxon>Bacteroidota</taxon>
        <taxon>Flavobacteriia</taxon>
        <taxon>Flavobacteriales</taxon>
        <taxon>Flavobacteriaceae</taxon>
        <taxon>Poritiphilus</taxon>
    </lineage>
</organism>
<dbReference type="PROSITE" id="PS51186">
    <property type="entry name" value="GNAT"/>
    <property type="match status" value="1"/>
</dbReference>
<keyword evidence="3" id="KW-1185">Reference proteome</keyword>
<protein>
    <submittedName>
        <fullName evidence="2">GNAT family N-acetyltransferase</fullName>
    </submittedName>
</protein>
<dbReference type="Pfam" id="PF00583">
    <property type="entry name" value="Acetyltransf_1"/>
    <property type="match status" value="1"/>
</dbReference>
<dbReference type="Proteomes" id="UP000475249">
    <property type="component" value="Unassembled WGS sequence"/>
</dbReference>
<dbReference type="SUPFAM" id="SSF55729">
    <property type="entry name" value="Acyl-CoA N-acyltransferases (Nat)"/>
    <property type="match status" value="1"/>
</dbReference>
<evidence type="ECO:0000259" key="1">
    <source>
        <dbReference type="PROSITE" id="PS51186"/>
    </source>
</evidence>
<feature type="domain" description="N-acetyltransferase" evidence="1">
    <location>
        <begin position="2"/>
        <end position="156"/>
    </location>
</feature>
<dbReference type="GO" id="GO:0016747">
    <property type="term" value="F:acyltransferase activity, transferring groups other than amino-acyl groups"/>
    <property type="evidence" value="ECO:0007669"/>
    <property type="project" value="InterPro"/>
</dbReference>
<dbReference type="AlphaFoldDB" id="A0A6L9EF17"/>
<sequence>MILIKEVKSKMEYHLASKLFREYAEQLGIDLSFQEFDREIQDLEAQYSHPHGTIFVALDTEDNAMGCIAIRKLENSICELKRMYVKPGFRGLGVGQKLLAKSLKKGKSLGYDTMRLDTLASMEKALALYTKAGFYEIPPYRYNPVEGAKYFEIDLNSL</sequence>
<dbReference type="InterPro" id="IPR052777">
    <property type="entry name" value="Acetyltransferase_Enz"/>
</dbReference>
<comment type="caution">
    <text evidence="2">The sequence shown here is derived from an EMBL/GenBank/DDBJ whole genome shotgun (WGS) entry which is preliminary data.</text>
</comment>